<reference evidence="3 4" key="1">
    <citation type="submission" date="2016-08" db="EMBL/GenBank/DDBJ databases">
        <title>Whole genome sequence of Mesorhizobium sp. strain UASWS1009 isolated from industrial sewage.</title>
        <authorList>
            <person name="Crovadore J."/>
            <person name="Calmin G."/>
            <person name="Chablais R."/>
            <person name="Cochard B."/>
            <person name="Lefort F."/>
        </authorList>
    </citation>
    <scope>NUCLEOTIDE SEQUENCE [LARGE SCALE GENOMIC DNA]</scope>
    <source>
        <strain evidence="3 4">UASWS1009</strain>
    </source>
</reference>
<evidence type="ECO:0000256" key="1">
    <source>
        <dbReference type="SAM" id="SignalP"/>
    </source>
</evidence>
<dbReference type="AlphaFoldDB" id="A0A1C2E2Z6"/>
<keyword evidence="1" id="KW-0732">Signal</keyword>
<dbReference type="Proteomes" id="UP000094412">
    <property type="component" value="Unassembled WGS sequence"/>
</dbReference>
<dbReference type="OrthoDB" id="8078326at2"/>
<feature type="domain" description="TNase-like" evidence="2">
    <location>
        <begin position="44"/>
        <end position="176"/>
    </location>
</feature>
<keyword evidence="4" id="KW-1185">Reference proteome</keyword>
<feature type="chain" id="PRO_5008660115" evidence="1">
    <location>
        <begin position="25"/>
        <end position="227"/>
    </location>
</feature>
<comment type="caution">
    <text evidence="3">The sequence shown here is derived from an EMBL/GenBank/DDBJ whole genome shotgun (WGS) entry which is preliminary data.</text>
</comment>
<evidence type="ECO:0000259" key="2">
    <source>
        <dbReference type="SMART" id="SM00318"/>
    </source>
</evidence>
<dbReference type="SMART" id="SM00318">
    <property type="entry name" value="SNc"/>
    <property type="match status" value="1"/>
</dbReference>
<evidence type="ECO:0000313" key="3">
    <source>
        <dbReference type="EMBL" id="OCX21387.1"/>
    </source>
</evidence>
<dbReference type="Gene3D" id="2.40.50.90">
    <property type="match status" value="1"/>
</dbReference>
<dbReference type="InterPro" id="IPR016071">
    <property type="entry name" value="Staphylococal_nuclease_OB-fold"/>
</dbReference>
<evidence type="ECO:0000313" key="4">
    <source>
        <dbReference type="Proteomes" id="UP000094412"/>
    </source>
</evidence>
<organism evidence="3 4">
    <name type="scientific">Mesorhizobium hungaricum</name>
    <dbReference type="NCBI Taxonomy" id="1566387"/>
    <lineage>
        <taxon>Bacteria</taxon>
        <taxon>Pseudomonadati</taxon>
        <taxon>Pseudomonadota</taxon>
        <taxon>Alphaproteobacteria</taxon>
        <taxon>Hyphomicrobiales</taxon>
        <taxon>Phyllobacteriaceae</taxon>
        <taxon>Mesorhizobium</taxon>
    </lineage>
</organism>
<proteinExistence type="predicted"/>
<feature type="signal peptide" evidence="1">
    <location>
        <begin position="1"/>
        <end position="24"/>
    </location>
</feature>
<dbReference type="InterPro" id="IPR035437">
    <property type="entry name" value="SNase_OB-fold_sf"/>
</dbReference>
<accession>A0A1C2E2Z6</accession>
<dbReference type="EMBL" id="MDEO01000028">
    <property type="protein sequence ID" value="OCX21387.1"/>
    <property type="molecule type" value="Genomic_DNA"/>
</dbReference>
<gene>
    <name evidence="3" type="ORF">QV13_06895</name>
</gene>
<dbReference type="STRING" id="1566387.QV13_06895"/>
<dbReference type="SUPFAM" id="SSF50199">
    <property type="entry name" value="Staphylococcal nuclease"/>
    <property type="match status" value="1"/>
</dbReference>
<name>A0A1C2E2Z6_9HYPH</name>
<sequence length="227" mass="25088">MRTRATRLAWLLATLVALPSPCWAADVIGLGTVSSSSTNETASGTIIGRVTVIDGRTVWFPRSAQKVRLTGIDTCELPQWAFDPRRYGKGSILKPVPCGPLAKAWLKRTVGGSPVTCTARAVDSDGAYVGICSARGHDLAVEMLRIGWARVNFASPPGYVTWQNHAMAARYGMWTTYVLDMDEWRARAVDRTLQRQPIADFNLLAERRREISPPFSDARNRPVQSDR</sequence>
<dbReference type="RefSeq" id="WP_065997051.1">
    <property type="nucleotide sequence ID" value="NZ_MDEO01000028.1"/>
</dbReference>
<protein>
    <submittedName>
        <fullName evidence="3">Nuclease</fullName>
    </submittedName>
</protein>
<dbReference type="Pfam" id="PF00565">
    <property type="entry name" value="SNase"/>
    <property type="match status" value="1"/>
</dbReference>